<sequence length="180" mass="20592">MESAGQPIQNEKQLETIKTILLQSSKRDGLLFMLAVNSGLKVSEILKLQVGDVLDEDENVRPSILFYDKKVRAHKWFAVNENLQHAIKDYMKERKVWKPNEPLLKSQKGTQSITRQHAWHILNTAAIKVGLERISSHTLRKTWGYYAYKSGVDIAFLQHFFGHSSPSTTLKYIAAIKKSV</sequence>
<feature type="domain" description="Tyr recombinase" evidence="2">
    <location>
        <begin position="3"/>
        <end position="180"/>
    </location>
</feature>
<keyword evidence="1" id="KW-0233">DNA recombination</keyword>
<dbReference type="PANTHER" id="PTHR30349">
    <property type="entry name" value="PHAGE INTEGRASE-RELATED"/>
    <property type="match status" value="1"/>
</dbReference>
<evidence type="ECO:0000313" key="3">
    <source>
        <dbReference type="EMBL" id="EOO36919.1"/>
    </source>
</evidence>
<dbReference type="PANTHER" id="PTHR30349:SF82">
    <property type="entry name" value="INTEGRASE_RECOMBINASE YOEC-RELATED"/>
    <property type="match status" value="1"/>
</dbReference>
<dbReference type="GO" id="GO:0006310">
    <property type="term" value="P:DNA recombination"/>
    <property type="evidence" value="ECO:0007669"/>
    <property type="project" value="UniProtKB-KW"/>
</dbReference>
<comment type="caution">
    <text evidence="3">The sequence shown here is derived from an EMBL/GenBank/DDBJ whole genome shotgun (WGS) entry which is preliminary data.</text>
</comment>
<dbReference type="RefSeq" id="WP_016109809.1">
    <property type="nucleotide sequence ID" value="NZ_KB976173.1"/>
</dbReference>
<proteinExistence type="predicted"/>
<dbReference type="Pfam" id="PF00589">
    <property type="entry name" value="Phage_integrase"/>
    <property type="match status" value="1"/>
</dbReference>
<dbReference type="Gene3D" id="1.10.443.10">
    <property type="entry name" value="Intergrase catalytic core"/>
    <property type="match status" value="1"/>
</dbReference>
<evidence type="ECO:0000259" key="2">
    <source>
        <dbReference type="PROSITE" id="PS51898"/>
    </source>
</evidence>
<evidence type="ECO:0000256" key="1">
    <source>
        <dbReference type="ARBA" id="ARBA00023172"/>
    </source>
</evidence>
<dbReference type="InterPro" id="IPR002104">
    <property type="entry name" value="Integrase_catalytic"/>
</dbReference>
<accession>A0A9W5PUX5</accession>
<dbReference type="SUPFAM" id="SSF56349">
    <property type="entry name" value="DNA breaking-rejoining enzymes"/>
    <property type="match status" value="1"/>
</dbReference>
<dbReference type="GO" id="GO:0003677">
    <property type="term" value="F:DNA binding"/>
    <property type="evidence" value="ECO:0007669"/>
    <property type="project" value="InterPro"/>
</dbReference>
<dbReference type="Proteomes" id="UP000014018">
    <property type="component" value="Unassembled WGS sequence"/>
</dbReference>
<dbReference type="PROSITE" id="PS51898">
    <property type="entry name" value="TYR_RECOMBINASE"/>
    <property type="match status" value="1"/>
</dbReference>
<evidence type="ECO:0000313" key="4">
    <source>
        <dbReference type="Proteomes" id="UP000014018"/>
    </source>
</evidence>
<protein>
    <submittedName>
        <fullName evidence="3">Phage integrase</fullName>
    </submittedName>
</protein>
<dbReference type="GO" id="GO:0015074">
    <property type="term" value="P:DNA integration"/>
    <property type="evidence" value="ECO:0007669"/>
    <property type="project" value="InterPro"/>
</dbReference>
<gene>
    <name evidence="3" type="ORF">IIU_01522</name>
</gene>
<dbReference type="InterPro" id="IPR050090">
    <property type="entry name" value="Tyrosine_recombinase_XerCD"/>
</dbReference>
<reference evidence="3 4" key="1">
    <citation type="submission" date="2012-12" db="EMBL/GenBank/DDBJ databases">
        <title>The Genome Sequence of Bacillus cereus VD133.</title>
        <authorList>
            <consortium name="The Broad Institute Genome Sequencing Platform"/>
            <consortium name="The Broad Institute Genome Sequencing Center for Infectious Disease"/>
            <person name="Feldgarden M."/>
            <person name="Van der Auwera G.A."/>
            <person name="Mahillon J."/>
            <person name="Duprez V."/>
            <person name="Timmery S."/>
            <person name="Mattelet C."/>
            <person name="Dierick K."/>
            <person name="Sun M."/>
            <person name="Yu Z."/>
            <person name="Zhu L."/>
            <person name="Hu X."/>
            <person name="Shank E.B."/>
            <person name="Swiecicka I."/>
            <person name="Hansen B.M."/>
            <person name="Andrup L."/>
            <person name="Walker B."/>
            <person name="Young S.K."/>
            <person name="Zeng Q."/>
            <person name="Gargeya S."/>
            <person name="Fitzgerald M."/>
            <person name="Haas B."/>
            <person name="Abouelleil A."/>
            <person name="Alvarado L."/>
            <person name="Arachchi H.M."/>
            <person name="Berlin A.M."/>
            <person name="Chapman S.B."/>
            <person name="Dewar J."/>
            <person name="Goldberg J."/>
            <person name="Griggs A."/>
            <person name="Gujja S."/>
            <person name="Hansen M."/>
            <person name="Howarth C."/>
            <person name="Imamovic A."/>
            <person name="Larimer J."/>
            <person name="McCowan C."/>
            <person name="Murphy C."/>
            <person name="Neiman D."/>
            <person name="Pearson M."/>
            <person name="Priest M."/>
            <person name="Roberts A."/>
            <person name="Saif S."/>
            <person name="Shea T."/>
            <person name="Sisk P."/>
            <person name="Sykes S."/>
            <person name="Wortman J."/>
            <person name="Nusbaum C."/>
            <person name="Birren B."/>
        </authorList>
    </citation>
    <scope>NUCLEOTIDE SEQUENCE [LARGE SCALE GENOMIC DNA]</scope>
    <source>
        <strain evidence="3 4">VD133</strain>
    </source>
</reference>
<dbReference type="InterPro" id="IPR011010">
    <property type="entry name" value="DNA_brk_join_enz"/>
</dbReference>
<dbReference type="InterPro" id="IPR013762">
    <property type="entry name" value="Integrase-like_cat_sf"/>
</dbReference>
<organism evidence="3 4">
    <name type="scientific">Bacillus cereus VD133</name>
    <dbReference type="NCBI Taxonomy" id="1053233"/>
    <lineage>
        <taxon>Bacteria</taxon>
        <taxon>Bacillati</taxon>
        <taxon>Bacillota</taxon>
        <taxon>Bacilli</taxon>
        <taxon>Bacillales</taxon>
        <taxon>Bacillaceae</taxon>
        <taxon>Bacillus</taxon>
        <taxon>Bacillus cereus group</taxon>
    </lineage>
</organism>
<name>A0A9W5PUX5_BACCE</name>
<dbReference type="AlphaFoldDB" id="A0A9W5PUX5"/>
<dbReference type="EMBL" id="AHFB01000030">
    <property type="protein sequence ID" value="EOO36919.1"/>
    <property type="molecule type" value="Genomic_DNA"/>
</dbReference>